<comment type="caution">
    <text evidence="2">The sequence shown here is derived from an EMBL/GenBank/DDBJ whole genome shotgun (WGS) entry which is preliminary data.</text>
</comment>
<organism evidence="2 3">
    <name type="scientific">Parathielavia appendiculata</name>
    <dbReference type="NCBI Taxonomy" id="2587402"/>
    <lineage>
        <taxon>Eukaryota</taxon>
        <taxon>Fungi</taxon>
        <taxon>Dikarya</taxon>
        <taxon>Ascomycota</taxon>
        <taxon>Pezizomycotina</taxon>
        <taxon>Sordariomycetes</taxon>
        <taxon>Sordariomycetidae</taxon>
        <taxon>Sordariales</taxon>
        <taxon>Chaetomiaceae</taxon>
        <taxon>Parathielavia</taxon>
    </lineage>
</organism>
<feature type="region of interest" description="Disordered" evidence="1">
    <location>
        <begin position="35"/>
        <end position="56"/>
    </location>
</feature>
<protein>
    <submittedName>
        <fullName evidence="2">Uncharacterized protein</fullName>
    </submittedName>
</protein>
<dbReference type="Proteomes" id="UP001302602">
    <property type="component" value="Unassembled WGS sequence"/>
</dbReference>
<sequence>MVDRIARMTIPFFGPLRPDGLKYYACPYIVSHPRSFRNTPGKRTAGITRRGAAGRRPVPVLVPVRHHRTSRSSRGPRACIVSALPLTGRQRLVRGPPGGPSRPRPSAW</sequence>
<reference evidence="2" key="1">
    <citation type="journal article" date="2023" name="Mol. Phylogenet. Evol.">
        <title>Genome-scale phylogeny and comparative genomics of the fungal order Sordariales.</title>
        <authorList>
            <person name="Hensen N."/>
            <person name="Bonometti L."/>
            <person name="Westerberg I."/>
            <person name="Brannstrom I.O."/>
            <person name="Guillou S."/>
            <person name="Cros-Aarteil S."/>
            <person name="Calhoun S."/>
            <person name="Haridas S."/>
            <person name="Kuo A."/>
            <person name="Mondo S."/>
            <person name="Pangilinan J."/>
            <person name="Riley R."/>
            <person name="LaButti K."/>
            <person name="Andreopoulos B."/>
            <person name="Lipzen A."/>
            <person name="Chen C."/>
            <person name="Yan M."/>
            <person name="Daum C."/>
            <person name="Ng V."/>
            <person name="Clum A."/>
            <person name="Steindorff A."/>
            <person name="Ohm R.A."/>
            <person name="Martin F."/>
            <person name="Silar P."/>
            <person name="Natvig D.O."/>
            <person name="Lalanne C."/>
            <person name="Gautier V."/>
            <person name="Ament-Velasquez S.L."/>
            <person name="Kruys A."/>
            <person name="Hutchinson M.I."/>
            <person name="Powell A.J."/>
            <person name="Barry K."/>
            <person name="Miller A.N."/>
            <person name="Grigoriev I.V."/>
            <person name="Debuchy R."/>
            <person name="Gladieux P."/>
            <person name="Hiltunen Thoren M."/>
            <person name="Johannesson H."/>
        </authorList>
    </citation>
    <scope>NUCLEOTIDE SEQUENCE</scope>
    <source>
        <strain evidence="2">CBS 731.68</strain>
    </source>
</reference>
<keyword evidence="3" id="KW-1185">Reference proteome</keyword>
<evidence type="ECO:0000313" key="2">
    <source>
        <dbReference type="EMBL" id="KAK4118957.1"/>
    </source>
</evidence>
<evidence type="ECO:0000313" key="3">
    <source>
        <dbReference type="Proteomes" id="UP001302602"/>
    </source>
</evidence>
<proteinExistence type="predicted"/>
<reference evidence="2" key="2">
    <citation type="submission" date="2023-05" db="EMBL/GenBank/DDBJ databases">
        <authorList>
            <consortium name="Lawrence Berkeley National Laboratory"/>
            <person name="Steindorff A."/>
            <person name="Hensen N."/>
            <person name="Bonometti L."/>
            <person name="Westerberg I."/>
            <person name="Brannstrom I.O."/>
            <person name="Guillou S."/>
            <person name="Cros-Aarteil S."/>
            <person name="Calhoun S."/>
            <person name="Haridas S."/>
            <person name="Kuo A."/>
            <person name="Mondo S."/>
            <person name="Pangilinan J."/>
            <person name="Riley R."/>
            <person name="Labutti K."/>
            <person name="Andreopoulos B."/>
            <person name="Lipzen A."/>
            <person name="Chen C."/>
            <person name="Yanf M."/>
            <person name="Daum C."/>
            <person name="Ng V."/>
            <person name="Clum A."/>
            <person name="Ohm R."/>
            <person name="Martin F."/>
            <person name="Silar P."/>
            <person name="Natvig D."/>
            <person name="Lalanne C."/>
            <person name="Gautier V."/>
            <person name="Ament-Velasquez S.L."/>
            <person name="Kruys A."/>
            <person name="Hutchinson M.I."/>
            <person name="Powell A.J."/>
            <person name="Barry K."/>
            <person name="Miller A.N."/>
            <person name="Grigoriev I.V."/>
            <person name="Debuchy R."/>
            <person name="Gladieux P."/>
            <person name="Thoren M.H."/>
            <person name="Johannesson H."/>
        </authorList>
    </citation>
    <scope>NUCLEOTIDE SEQUENCE</scope>
    <source>
        <strain evidence="2">CBS 731.68</strain>
    </source>
</reference>
<dbReference type="RefSeq" id="XP_062642730.1">
    <property type="nucleotide sequence ID" value="XM_062786811.1"/>
</dbReference>
<dbReference type="EMBL" id="MU853256">
    <property type="protein sequence ID" value="KAK4118957.1"/>
    <property type="molecule type" value="Genomic_DNA"/>
</dbReference>
<dbReference type="GeneID" id="87823580"/>
<dbReference type="AlphaFoldDB" id="A0AAN6YZ27"/>
<feature type="compositionally biased region" description="Low complexity" evidence="1">
    <location>
        <begin position="43"/>
        <end position="56"/>
    </location>
</feature>
<evidence type="ECO:0000256" key="1">
    <source>
        <dbReference type="SAM" id="MobiDB-lite"/>
    </source>
</evidence>
<feature type="region of interest" description="Disordered" evidence="1">
    <location>
        <begin position="89"/>
        <end position="108"/>
    </location>
</feature>
<gene>
    <name evidence="2" type="ORF">N657DRAFT_323485</name>
</gene>
<accession>A0AAN6YZ27</accession>
<name>A0AAN6YZ27_9PEZI</name>
<feature type="compositionally biased region" description="Pro residues" evidence="1">
    <location>
        <begin position="97"/>
        <end position="108"/>
    </location>
</feature>